<dbReference type="OrthoDB" id="5495892at2"/>
<keyword evidence="4" id="KW-1185">Reference proteome</keyword>
<feature type="transmembrane region" description="Helical" evidence="1">
    <location>
        <begin position="244"/>
        <end position="261"/>
    </location>
</feature>
<dbReference type="GO" id="GO:0080120">
    <property type="term" value="P:CAAX-box protein maturation"/>
    <property type="evidence" value="ECO:0007669"/>
    <property type="project" value="UniProtKB-ARBA"/>
</dbReference>
<accession>A0A5B8XUY4</accession>
<keyword evidence="3" id="KW-0645">Protease</keyword>
<dbReference type="NCBIfam" id="NF040914">
    <property type="entry name" value="Mrt_core"/>
    <property type="match status" value="1"/>
</dbReference>
<proteinExistence type="predicted"/>
<dbReference type="AlphaFoldDB" id="A0A5B8XUY4"/>
<keyword evidence="1" id="KW-1133">Transmembrane helix</keyword>
<dbReference type="EMBL" id="CP042467">
    <property type="protein sequence ID" value="QED27249.1"/>
    <property type="molecule type" value="Genomic_DNA"/>
</dbReference>
<reference evidence="3 4" key="1">
    <citation type="submission" date="2019-08" db="EMBL/GenBank/DDBJ databases">
        <authorList>
            <person name="Liang Q."/>
        </authorList>
    </citation>
    <scope>NUCLEOTIDE SEQUENCE [LARGE SCALE GENOMIC DNA]</scope>
    <source>
        <strain evidence="3 4">V1718</strain>
    </source>
</reference>
<dbReference type="InterPro" id="IPR003675">
    <property type="entry name" value="Rce1/LyrA-like_dom"/>
</dbReference>
<feature type="transmembrane region" description="Helical" evidence="1">
    <location>
        <begin position="293"/>
        <end position="314"/>
    </location>
</feature>
<sequence>MNLTSREIFREVLSTFGYVLVAIIAFAVLAGFIPFISELLYAIVAFIFIKAAQRMMDKRELPSEACGITHHGMLSGIAWGLGATLITLPFFWVGYVVWETKVMEREYQFDLENYWHWPITMEGEPKGWGERPGVWVWSQEKTLQIGLKRAESPHSLTLTSTSPFVPGVVGPVVIKPDAAFTSKTPQTEWQIIPRGTSRARVWVTHTRDLSLEIKPTIGTEVSWTIFKGRGASEVDGALFEASKGLWWILLWVATQFLLIAYPEEYFYRGWMQSRLELAWEKRAEERGTTAKEWFGFTPAIFLTSFLFGIGHLLVPIGGVWMVQRMSVFFPSLIFGWLRRKTGSITAPIVYHAFANLMVIFLAVHF</sequence>
<feature type="domain" description="CAAX prenyl protease 2/Lysostaphin resistance protein A-like" evidence="2">
    <location>
        <begin position="246"/>
        <end position="357"/>
    </location>
</feature>
<feature type="transmembrane region" description="Helical" evidence="1">
    <location>
        <begin position="77"/>
        <end position="98"/>
    </location>
</feature>
<dbReference type="KEGG" id="bbae:FRD01_08335"/>
<dbReference type="GO" id="GO:0008237">
    <property type="term" value="F:metallopeptidase activity"/>
    <property type="evidence" value="ECO:0007669"/>
    <property type="project" value="UniProtKB-KW"/>
</dbReference>
<feature type="transmembrane region" description="Helical" evidence="1">
    <location>
        <begin position="12"/>
        <end position="33"/>
    </location>
</feature>
<evidence type="ECO:0000256" key="1">
    <source>
        <dbReference type="SAM" id="Phobius"/>
    </source>
</evidence>
<dbReference type="NCBIfam" id="NF040674">
    <property type="entry name" value="PLuB_CAAX"/>
    <property type="match status" value="1"/>
</dbReference>
<dbReference type="RefSeq" id="WP_146958934.1">
    <property type="nucleotide sequence ID" value="NZ_CP042467.1"/>
</dbReference>
<organism evidence="3 4">
    <name type="scientific">Microvenator marinus</name>
    <dbReference type="NCBI Taxonomy" id="2600177"/>
    <lineage>
        <taxon>Bacteria</taxon>
        <taxon>Deltaproteobacteria</taxon>
        <taxon>Bradymonadales</taxon>
        <taxon>Microvenatoraceae</taxon>
        <taxon>Microvenator</taxon>
    </lineage>
</organism>
<keyword evidence="3" id="KW-0482">Metalloprotease</keyword>
<evidence type="ECO:0000313" key="4">
    <source>
        <dbReference type="Proteomes" id="UP000321595"/>
    </source>
</evidence>
<keyword evidence="3" id="KW-0378">Hydrolase</keyword>
<feature type="transmembrane region" description="Helical" evidence="1">
    <location>
        <begin position="344"/>
        <end position="363"/>
    </location>
</feature>
<gene>
    <name evidence="3" type="ORF">FRD01_08335</name>
</gene>
<evidence type="ECO:0000259" key="2">
    <source>
        <dbReference type="Pfam" id="PF02517"/>
    </source>
</evidence>
<protein>
    <submittedName>
        <fullName evidence="3">CPBP family intramembrane metalloprotease</fullName>
    </submittedName>
</protein>
<keyword evidence="1" id="KW-0472">Membrane</keyword>
<dbReference type="GO" id="GO:0004175">
    <property type="term" value="F:endopeptidase activity"/>
    <property type="evidence" value="ECO:0007669"/>
    <property type="project" value="UniProtKB-ARBA"/>
</dbReference>
<dbReference type="GO" id="GO:0006508">
    <property type="term" value="P:proteolysis"/>
    <property type="evidence" value="ECO:0007669"/>
    <property type="project" value="UniProtKB-KW"/>
</dbReference>
<dbReference type="Pfam" id="PF02517">
    <property type="entry name" value="Rce1-like"/>
    <property type="match status" value="1"/>
</dbReference>
<keyword evidence="1" id="KW-0812">Transmembrane</keyword>
<dbReference type="Proteomes" id="UP000321595">
    <property type="component" value="Chromosome"/>
</dbReference>
<evidence type="ECO:0000313" key="3">
    <source>
        <dbReference type="EMBL" id="QED27249.1"/>
    </source>
</evidence>
<name>A0A5B8XUY4_9DELT</name>